<evidence type="ECO:0000256" key="11">
    <source>
        <dbReference type="SAM" id="MobiDB-lite"/>
    </source>
</evidence>
<dbReference type="EC" id="2.7.11.1" evidence="2"/>
<dbReference type="AlphaFoldDB" id="A0A384JW91"/>
<gene>
    <name evidence="13" type="ORF">BCIN_11g01780</name>
</gene>
<evidence type="ECO:0000256" key="10">
    <source>
        <dbReference type="PROSITE-ProRule" id="PRU10141"/>
    </source>
</evidence>
<comment type="catalytic activity">
    <reaction evidence="9">
        <text>L-seryl-[protein] + ATP = O-phospho-L-seryl-[protein] + ADP + H(+)</text>
        <dbReference type="Rhea" id="RHEA:17989"/>
        <dbReference type="Rhea" id="RHEA-COMP:9863"/>
        <dbReference type="Rhea" id="RHEA-COMP:11604"/>
        <dbReference type="ChEBI" id="CHEBI:15378"/>
        <dbReference type="ChEBI" id="CHEBI:29999"/>
        <dbReference type="ChEBI" id="CHEBI:30616"/>
        <dbReference type="ChEBI" id="CHEBI:83421"/>
        <dbReference type="ChEBI" id="CHEBI:456216"/>
        <dbReference type="EC" id="2.7.11.1"/>
    </reaction>
</comment>
<reference evidence="13 14" key="2">
    <citation type="journal article" date="2012" name="Eukaryot. Cell">
        <title>Genome update of Botrytis cinerea strains B05.10 and T4.</title>
        <authorList>
            <person name="Staats M."/>
            <person name="van Kan J.A."/>
        </authorList>
    </citation>
    <scope>NUCLEOTIDE SEQUENCE [LARGE SCALE GENOMIC DNA]</scope>
    <source>
        <strain evidence="13 14">B05.10</strain>
    </source>
</reference>
<dbReference type="InterPro" id="IPR000719">
    <property type="entry name" value="Prot_kinase_dom"/>
</dbReference>
<dbReference type="Gene3D" id="1.10.510.10">
    <property type="entry name" value="Transferase(Phosphotransferase) domain 1"/>
    <property type="match status" value="1"/>
</dbReference>
<feature type="compositionally biased region" description="Basic residues" evidence="11">
    <location>
        <begin position="646"/>
        <end position="661"/>
    </location>
</feature>
<evidence type="ECO:0000256" key="3">
    <source>
        <dbReference type="ARBA" id="ARBA00022527"/>
    </source>
</evidence>
<feature type="compositionally biased region" description="Gly residues" evidence="11">
    <location>
        <begin position="540"/>
        <end position="551"/>
    </location>
</feature>
<feature type="binding site" evidence="10">
    <location>
        <position position="165"/>
    </location>
    <ligand>
        <name>ATP</name>
        <dbReference type="ChEBI" id="CHEBI:30616"/>
    </ligand>
</feature>
<evidence type="ECO:0000256" key="7">
    <source>
        <dbReference type="ARBA" id="ARBA00022840"/>
    </source>
</evidence>
<dbReference type="SMART" id="SM00220">
    <property type="entry name" value="S_TKc"/>
    <property type="match status" value="1"/>
</dbReference>
<feature type="region of interest" description="Disordered" evidence="11">
    <location>
        <begin position="63"/>
        <end position="95"/>
    </location>
</feature>
<dbReference type="EMBL" id="CP009815">
    <property type="protein sequence ID" value="ATZ54855.1"/>
    <property type="molecule type" value="Genomic_DNA"/>
</dbReference>
<dbReference type="InterPro" id="IPR050660">
    <property type="entry name" value="NEK_Ser/Thr_kinase"/>
</dbReference>
<reference evidence="13 14" key="1">
    <citation type="journal article" date="2011" name="PLoS Genet.">
        <title>Genomic analysis of the necrotrophic fungal pathogens Sclerotinia sclerotiorum and Botrytis cinerea.</title>
        <authorList>
            <person name="Amselem J."/>
            <person name="Cuomo C.A."/>
            <person name="van Kan J.A."/>
            <person name="Viaud M."/>
            <person name="Benito E.P."/>
            <person name="Couloux A."/>
            <person name="Coutinho P.M."/>
            <person name="de Vries R.P."/>
            <person name="Dyer P.S."/>
            <person name="Fillinger S."/>
            <person name="Fournier E."/>
            <person name="Gout L."/>
            <person name="Hahn M."/>
            <person name="Kohn L."/>
            <person name="Lapalu N."/>
            <person name="Plummer K.M."/>
            <person name="Pradier J.M."/>
            <person name="Quevillon E."/>
            <person name="Sharon A."/>
            <person name="Simon A."/>
            <person name="ten Have A."/>
            <person name="Tudzynski B."/>
            <person name="Tudzynski P."/>
            <person name="Wincker P."/>
            <person name="Andrew M."/>
            <person name="Anthouard V."/>
            <person name="Beever R.E."/>
            <person name="Beffa R."/>
            <person name="Benoit I."/>
            <person name="Bouzid O."/>
            <person name="Brault B."/>
            <person name="Chen Z."/>
            <person name="Choquer M."/>
            <person name="Collemare J."/>
            <person name="Cotton P."/>
            <person name="Danchin E.G."/>
            <person name="Da Silva C."/>
            <person name="Gautier A."/>
            <person name="Giraud C."/>
            <person name="Giraud T."/>
            <person name="Gonzalez C."/>
            <person name="Grossetete S."/>
            <person name="Guldener U."/>
            <person name="Henrissat B."/>
            <person name="Howlett B.J."/>
            <person name="Kodira C."/>
            <person name="Kretschmer M."/>
            <person name="Lappartient A."/>
            <person name="Leroch M."/>
            <person name="Levis C."/>
            <person name="Mauceli E."/>
            <person name="Neuveglise C."/>
            <person name="Oeser B."/>
            <person name="Pearson M."/>
            <person name="Poulain J."/>
            <person name="Poussereau N."/>
            <person name="Quesneville H."/>
            <person name="Rascle C."/>
            <person name="Schumacher J."/>
            <person name="Segurens B."/>
            <person name="Sexton A."/>
            <person name="Silva E."/>
            <person name="Sirven C."/>
            <person name="Soanes D.M."/>
            <person name="Talbot N.J."/>
            <person name="Templeton M."/>
            <person name="Yandava C."/>
            <person name="Yarden O."/>
            <person name="Zeng Q."/>
            <person name="Rollins J.A."/>
            <person name="Lebrun M.H."/>
            <person name="Dickman M."/>
        </authorList>
    </citation>
    <scope>NUCLEOTIDE SEQUENCE [LARGE SCALE GENOMIC DNA]</scope>
    <source>
        <strain evidence="13 14">B05.10</strain>
    </source>
</reference>
<dbReference type="KEGG" id="bfu:BCIN_11g01780"/>
<dbReference type="GO" id="GO:0004674">
    <property type="term" value="F:protein serine/threonine kinase activity"/>
    <property type="evidence" value="ECO:0007669"/>
    <property type="project" value="UniProtKB-KW"/>
</dbReference>
<keyword evidence="6" id="KW-0418">Kinase</keyword>
<evidence type="ECO:0000256" key="1">
    <source>
        <dbReference type="ARBA" id="ARBA00010886"/>
    </source>
</evidence>
<dbReference type="InterPro" id="IPR011009">
    <property type="entry name" value="Kinase-like_dom_sf"/>
</dbReference>
<feature type="region of interest" description="Disordered" evidence="11">
    <location>
        <begin position="180"/>
        <end position="200"/>
    </location>
</feature>
<dbReference type="VEuPathDB" id="FungiDB:Bcin11g01780"/>
<dbReference type="RefSeq" id="XP_024551658.1">
    <property type="nucleotide sequence ID" value="XM_024698309.1"/>
</dbReference>
<dbReference type="CDD" id="cd00180">
    <property type="entry name" value="PKc"/>
    <property type="match status" value="1"/>
</dbReference>
<name>A0A384JW91_BOTFB</name>
<comment type="similarity">
    <text evidence="1">Belongs to the protein kinase superfamily. NEK Ser/Thr protein kinase family. NIMA subfamily.</text>
</comment>
<evidence type="ECO:0000259" key="12">
    <source>
        <dbReference type="PROSITE" id="PS50011"/>
    </source>
</evidence>
<dbReference type="PROSITE" id="PS50011">
    <property type="entry name" value="PROTEIN_KINASE_DOM"/>
    <property type="match status" value="1"/>
</dbReference>
<accession>A0A384JW91</accession>
<dbReference type="SUPFAM" id="SSF56112">
    <property type="entry name" value="Protein kinase-like (PK-like)"/>
    <property type="match status" value="1"/>
</dbReference>
<feature type="region of interest" description="Disordered" evidence="11">
    <location>
        <begin position="517"/>
        <end position="661"/>
    </location>
</feature>
<evidence type="ECO:0000256" key="4">
    <source>
        <dbReference type="ARBA" id="ARBA00022679"/>
    </source>
</evidence>
<reference evidence="13 14" key="3">
    <citation type="journal article" date="2017" name="Mol. Plant Pathol.">
        <title>A gapless genome sequence of the fungus Botrytis cinerea.</title>
        <authorList>
            <person name="Van Kan J.A."/>
            <person name="Stassen J.H."/>
            <person name="Mosbach A."/>
            <person name="Van Der Lee T.A."/>
            <person name="Faino L."/>
            <person name="Farmer A.D."/>
            <person name="Papasotiriou D.G."/>
            <person name="Zhou S."/>
            <person name="Seidl M.F."/>
            <person name="Cottam E."/>
            <person name="Edel D."/>
            <person name="Hahn M."/>
            <person name="Schwartz D.C."/>
            <person name="Dietrich R.A."/>
            <person name="Widdison S."/>
            <person name="Scalliet G."/>
        </authorList>
    </citation>
    <scope>NUCLEOTIDE SEQUENCE [LARGE SCALE GENOMIC DNA]</scope>
    <source>
        <strain evidence="13 14">B05.10</strain>
    </source>
</reference>
<keyword evidence="14" id="KW-1185">Reference proteome</keyword>
<dbReference type="PANTHER" id="PTHR43671">
    <property type="entry name" value="SERINE/THREONINE-PROTEIN KINASE NEK"/>
    <property type="match status" value="1"/>
</dbReference>
<evidence type="ECO:0000256" key="6">
    <source>
        <dbReference type="ARBA" id="ARBA00022777"/>
    </source>
</evidence>
<keyword evidence="4" id="KW-0808">Transferase</keyword>
<protein>
    <recommendedName>
        <fullName evidence="2">non-specific serine/threonine protein kinase</fullName>
        <ecNumber evidence="2">2.7.11.1</ecNumber>
    </recommendedName>
</protein>
<evidence type="ECO:0000256" key="9">
    <source>
        <dbReference type="ARBA" id="ARBA00048679"/>
    </source>
</evidence>
<feature type="compositionally biased region" description="Acidic residues" evidence="11">
    <location>
        <begin position="517"/>
        <end position="534"/>
    </location>
</feature>
<feature type="compositionally biased region" description="Basic and acidic residues" evidence="11">
    <location>
        <begin position="567"/>
        <end position="634"/>
    </location>
</feature>
<dbReference type="InterPro" id="IPR017441">
    <property type="entry name" value="Protein_kinase_ATP_BS"/>
</dbReference>
<sequence>MQALDSTNKFDYTDKVLEIIGGQGVASESVKKRLRELFIEVNKDVQIETENKLDNYQQLMDEAAREEEEADARAEAKAKAENAEKKERQMEREQRKLDHGMILAAVEILRTIHQTTMPLRHNKWRKPNAGFTNQNIRILGKIGEGSFGAVYLIENGETKSQYAMKTQLVRVEDGLAKTPPAWRGAATPPITPSSEASKRSEKAMKERHLMTKRFNETKCYLQYIRSSHPSICNLEAFFDLRLPDQDELDNGHCHIFEYCDWGTLEHIVVQYNTPRWGTGEPENSIWGHKPKNMPAIYKHAAIPEAFIWHVYMQTMEGLSFLHGDHELNKKQEFHQRNQVICLDIKLDNIFLHDSGKPNTYPTVKIGDFGEATYVPYGDSRWHDTGNALCRAAEEPYLSAKYDVWCVGAVLHVMSHSGRRPLRPGGFTKENIKDEPKWGICDPHLSKVLAKELEKPREMDENKRMTAAQILKHIKPIAEEMIRLTYRRLQPWARPELQIEFDEGYLEQIEGGSVLSEIEESEDDDDDDDDDDDVIVNEPSGGEGGPVGGTGAEVGVQPSNPTGTPGSGEKKTKEHLAKDQLAKDQLAKDQLAKDQLAKEKLAREKQAKEQQAKEQQKEQLRIQREEELKRQREEGQIDESTSLAPPQKRRFIRYRKLRAYRE</sequence>
<dbReference type="Pfam" id="PF00069">
    <property type="entry name" value="Pkinase"/>
    <property type="match status" value="1"/>
</dbReference>
<organism evidence="13 14">
    <name type="scientific">Botryotinia fuckeliana (strain B05.10)</name>
    <name type="common">Noble rot fungus</name>
    <name type="synonym">Botrytis cinerea</name>
    <dbReference type="NCBI Taxonomy" id="332648"/>
    <lineage>
        <taxon>Eukaryota</taxon>
        <taxon>Fungi</taxon>
        <taxon>Dikarya</taxon>
        <taxon>Ascomycota</taxon>
        <taxon>Pezizomycotina</taxon>
        <taxon>Leotiomycetes</taxon>
        <taxon>Helotiales</taxon>
        <taxon>Sclerotiniaceae</taxon>
        <taxon>Botrytis</taxon>
    </lineage>
</organism>
<keyword evidence="3" id="KW-0723">Serine/threonine-protein kinase</keyword>
<evidence type="ECO:0000256" key="8">
    <source>
        <dbReference type="ARBA" id="ARBA00047899"/>
    </source>
</evidence>
<dbReference type="OrthoDB" id="310217at2759"/>
<dbReference type="PROSITE" id="PS00107">
    <property type="entry name" value="PROTEIN_KINASE_ATP"/>
    <property type="match status" value="1"/>
</dbReference>
<dbReference type="Gene3D" id="3.30.200.20">
    <property type="entry name" value="Phosphorylase Kinase, domain 1"/>
    <property type="match status" value="1"/>
</dbReference>
<dbReference type="Proteomes" id="UP000001798">
    <property type="component" value="Chromosome 11"/>
</dbReference>
<dbReference type="GO" id="GO:0005524">
    <property type="term" value="F:ATP binding"/>
    <property type="evidence" value="ECO:0007669"/>
    <property type="project" value="UniProtKB-UniRule"/>
</dbReference>
<evidence type="ECO:0000256" key="2">
    <source>
        <dbReference type="ARBA" id="ARBA00012513"/>
    </source>
</evidence>
<dbReference type="PANTHER" id="PTHR43671:SF98">
    <property type="entry name" value="SERINE_THREONINE-PROTEIN KINASE NEK11"/>
    <property type="match status" value="1"/>
</dbReference>
<keyword evidence="7 10" id="KW-0067">ATP-binding</keyword>
<evidence type="ECO:0000256" key="5">
    <source>
        <dbReference type="ARBA" id="ARBA00022741"/>
    </source>
</evidence>
<evidence type="ECO:0000313" key="14">
    <source>
        <dbReference type="Proteomes" id="UP000001798"/>
    </source>
</evidence>
<keyword evidence="5 10" id="KW-0547">Nucleotide-binding</keyword>
<feature type="compositionally biased region" description="Basic and acidic residues" evidence="11">
    <location>
        <begin position="71"/>
        <end position="95"/>
    </location>
</feature>
<proteinExistence type="inferred from homology"/>
<dbReference type="GeneID" id="5437177"/>
<feature type="domain" description="Protein kinase" evidence="12">
    <location>
        <begin position="136"/>
        <end position="475"/>
    </location>
</feature>
<evidence type="ECO:0000313" key="13">
    <source>
        <dbReference type="EMBL" id="ATZ54855.1"/>
    </source>
</evidence>
<dbReference type="GO" id="GO:0005634">
    <property type="term" value="C:nucleus"/>
    <property type="evidence" value="ECO:0007669"/>
    <property type="project" value="TreeGrafter"/>
</dbReference>
<comment type="catalytic activity">
    <reaction evidence="8">
        <text>L-threonyl-[protein] + ATP = O-phospho-L-threonyl-[protein] + ADP + H(+)</text>
        <dbReference type="Rhea" id="RHEA:46608"/>
        <dbReference type="Rhea" id="RHEA-COMP:11060"/>
        <dbReference type="Rhea" id="RHEA-COMP:11605"/>
        <dbReference type="ChEBI" id="CHEBI:15378"/>
        <dbReference type="ChEBI" id="CHEBI:30013"/>
        <dbReference type="ChEBI" id="CHEBI:30616"/>
        <dbReference type="ChEBI" id="CHEBI:61977"/>
        <dbReference type="ChEBI" id="CHEBI:456216"/>
        <dbReference type="EC" id="2.7.11.1"/>
    </reaction>
</comment>